<evidence type="ECO:0000313" key="2">
    <source>
        <dbReference type="Proteomes" id="UP001652661"/>
    </source>
</evidence>
<dbReference type="InterPro" id="IPR010512">
    <property type="entry name" value="DUF1091"/>
</dbReference>
<dbReference type="OrthoDB" id="7789165at2759"/>
<protein>
    <submittedName>
        <fullName evidence="3">Uncharacterized protein</fullName>
    </submittedName>
</protein>
<dbReference type="AlphaFoldDB" id="A0A6P4IDE0"/>
<evidence type="ECO:0000256" key="1">
    <source>
        <dbReference type="SAM" id="SignalP"/>
    </source>
</evidence>
<feature type="chain" id="PRO_5045902363" evidence="1">
    <location>
        <begin position="21"/>
        <end position="194"/>
    </location>
</feature>
<dbReference type="PANTHER" id="PTHR20898">
    <property type="entry name" value="DAEDALUS ON 3-RELATED-RELATED"/>
    <property type="match status" value="1"/>
</dbReference>
<accession>A0A6P4IDE0</accession>
<keyword evidence="1" id="KW-0732">Signal</keyword>
<proteinExistence type="predicted"/>
<dbReference type="Proteomes" id="UP001652661">
    <property type="component" value="Chromosome 2R"/>
</dbReference>
<dbReference type="GeneID" id="108077905"/>
<sequence length="194" mass="22536">MKFVAVRVLALVFVTLECSGDIKTRHTNIKCETLDKSVLEFPVCRLKVLGRGIIGASAHLKFRKLPLRSILINLSSWKRVSGYQPFLFNVTVDFCRYIKHPNPLNFFHYFYLGIRTFINLNHTCPYNHDIILKDFVLNDKMFAKVPFPKDSYMFSIKFATNGVWTGIINSYLDINVDGDYDFAEWTTLYNSIML</sequence>
<dbReference type="RefSeq" id="XP_017026932.2">
    <property type="nucleotide sequence ID" value="XM_017171443.2"/>
</dbReference>
<reference evidence="3" key="2">
    <citation type="submission" date="2025-08" db="UniProtKB">
        <authorList>
            <consortium name="RefSeq"/>
        </authorList>
    </citation>
    <scope>IDENTIFICATION</scope>
    <source>
        <strain evidence="3">14028-0561.14</strain>
        <tissue evidence="3">Whole fly</tissue>
    </source>
</reference>
<name>A0A6P4IDE0_DROKI</name>
<reference evidence="2" key="1">
    <citation type="submission" date="2025-05" db="UniProtKB">
        <authorList>
            <consortium name="RefSeq"/>
        </authorList>
    </citation>
    <scope>NUCLEOTIDE SEQUENCE [LARGE SCALE GENOMIC DNA]</scope>
    <source>
        <strain evidence="2">14028-0561.14</strain>
    </source>
</reference>
<organism evidence="2 3">
    <name type="scientific">Drosophila kikkawai</name>
    <name type="common">Fruit fly</name>
    <dbReference type="NCBI Taxonomy" id="30033"/>
    <lineage>
        <taxon>Eukaryota</taxon>
        <taxon>Metazoa</taxon>
        <taxon>Ecdysozoa</taxon>
        <taxon>Arthropoda</taxon>
        <taxon>Hexapoda</taxon>
        <taxon>Insecta</taxon>
        <taxon>Pterygota</taxon>
        <taxon>Neoptera</taxon>
        <taxon>Endopterygota</taxon>
        <taxon>Diptera</taxon>
        <taxon>Brachycera</taxon>
        <taxon>Muscomorpha</taxon>
        <taxon>Ephydroidea</taxon>
        <taxon>Drosophilidae</taxon>
        <taxon>Drosophila</taxon>
        <taxon>Sophophora</taxon>
    </lineage>
</organism>
<keyword evidence="2" id="KW-1185">Reference proteome</keyword>
<dbReference type="Pfam" id="PF06477">
    <property type="entry name" value="DUF1091"/>
    <property type="match status" value="1"/>
</dbReference>
<feature type="signal peptide" evidence="1">
    <location>
        <begin position="1"/>
        <end position="20"/>
    </location>
</feature>
<gene>
    <name evidence="3" type="primary">LOC108077905</name>
</gene>
<dbReference type="PANTHER" id="PTHR20898:SF0">
    <property type="entry name" value="DAEDALUS ON 3-RELATED"/>
    <property type="match status" value="1"/>
</dbReference>
<evidence type="ECO:0000313" key="3">
    <source>
        <dbReference type="RefSeq" id="XP_017026932.2"/>
    </source>
</evidence>